<keyword evidence="2" id="KW-0677">Repeat</keyword>
<accession>A0A0K9PTY6</accession>
<keyword evidence="4" id="KW-1185">Reference proteome</keyword>
<dbReference type="PANTHER" id="PTHR47874:SF1">
    <property type="entry name" value="OS05G0407900 PROTEIN"/>
    <property type="match status" value="1"/>
</dbReference>
<protein>
    <submittedName>
        <fullName evidence="3">Putative Pentatricopeptide repeat-containing protein</fullName>
    </submittedName>
</protein>
<evidence type="ECO:0000313" key="4">
    <source>
        <dbReference type="Proteomes" id="UP000036987"/>
    </source>
</evidence>
<comment type="caution">
    <text evidence="3">The sequence shown here is derived from an EMBL/GenBank/DDBJ whole genome shotgun (WGS) entry which is preliminary data.</text>
</comment>
<dbReference type="GO" id="GO:0003723">
    <property type="term" value="F:RNA binding"/>
    <property type="evidence" value="ECO:0000318"/>
    <property type="project" value="GO_Central"/>
</dbReference>
<reference evidence="4" key="1">
    <citation type="journal article" date="2016" name="Nature">
        <title>The genome of the seagrass Zostera marina reveals angiosperm adaptation to the sea.</title>
        <authorList>
            <person name="Olsen J.L."/>
            <person name="Rouze P."/>
            <person name="Verhelst B."/>
            <person name="Lin Y.-C."/>
            <person name="Bayer T."/>
            <person name="Collen J."/>
            <person name="Dattolo E."/>
            <person name="De Paoli E."/>
            <person name="Dittami S."/>
            <person name="Maumus F."/>
            <person name="Michel G."/>
            <person name="Kersting A."/>
            <person name="Lauritano C."/>
            <person name="Lohaus R."/>
            <person name="Toepel M."/>
            <person name="Tonon T."/>
            <person name="Vanneste K."/>
            <person name="Amirebrahimi M."/>
            <person name="Brakel J."/>
            <person name="Bostroem C."/>
            <person name="Chovatia M."/>
            <person name="Grimwood J."/>
            <person name="Jenkins J.W."/>
            <person name="Jueterbock A."/>
            <person name="Mraz A."/>
            <person name="Stam W.T."/>
            <person name="Tice H."/>
            <person name="Bornberg-Bauer E."/>
            <person name="Green P.J."/>
            <person name="Pearson G.A."/>
            <person name="Procaccini G."/>
            <person name="Duarte C.M."/>
            <person name="Schmutz J."/>
            <person name="Reusch T.B.H."/>
            <person name="Van de Peer Y."/>
        </authorList>
    </citation>
    <scope>NUCLEOTIDE SEQUENCE [LARGE SCALE GENOMIC DNA]</scope>
    <source>
        <strain evidence="4">cv. Finnish</strain>
    </source>
</reference>
<evidence type="ECO:0000256" key="2">
    <source>
        <dbReference type="ARBA" id="ARBA00022737"/>
    </source>
</evidence>
<dbReference type="Pfam" id="PF13041">
    <property type="entry name" value="PPR_2"/>
    <property type="match status" value="1"/>
</dbReference>
<dbReference type="EMBL" id="LFYR01000631">
    <property type="protein sequence ID" value="KMZ72424.1"/>
    <property type="molecule type" value="Genomic_DNA"/>
</dbReference>
<comment type="similarity">
    <text evidence="1">Belongs to the PPR family. P subfamily.</text>
</comment>
<gene>
    <name evidence="3" type="ORF">ZOSMA_164G00060</name>
</gene>
<dbReference type="OMA" id="RPKQELM"/>
<evidence type="ECO:0000256" key="1">
    <source>
        <dbReference type="ARBA" id="ARBA00007626"/>
    </source>
</evidence>
<organism evidence="3 4">
    <name type="scientific">Zostera marina</name>
    <name type="common">Eelgrass</name>
    <dbReference type="NCBI Taxonomy" id="29655"/>
    <lineage>
        <taxon>Eukaryota</taxon>
        <taxon>Viridiplantae</taxon>
        <taxon>Streptophyta</taxon>
        <taxon>Embryophyta</taxon>
        <taxon>Tracheophyta</taxon>
        <taxon>Spermatophyta</taxon>
        <taxon>Magnoliopsida</taxon>
        <taxon>Liliopsida</taxon>
        <taxon>Zosteraceae</taxon>
        <taxon>Zostera</taxon>
    </lineage>
</organism>
<dbReference type="InterPro" id="IPR011990">
    <property type="entry name" value="TPR-like_helical_dom_sf"/>
</dbReference>
<dbReference type="OrthoDB" id="185373at2759"/>
<dbReference type="AlphaFoldDB" id="A0A0K9PTY6"/>
<dbReference type="InterPro" id="IPR044179">
    <property type="entry name" value="PPR5-like"/>
</dbReference>
<dbReference type="GO" id="GO:0003729">
    <property type="term" value="F:mRNA binding"/>
    <property type="evidence" value="ECO:0007669"/>
    <property type="project" value="InterPro"/>
</dbReference>
<dbReference type="Proteomes" id="UP000036987">
    <property type="component" value="Unassembled WGS sequence"/>
</dbReference>
<dbReference type="Gene3D" id="1.25.40.10">
    <property type="entry name" value="Tetratricopeptide repeat domain"/>
    <property type="match status" value="2"/>
</dbReference>
<sequence length="497" mass="56507">MTKLQISTATTVRYRLMMKAAVASFSPNFAKLTITSLCRFSIYSNKHLSLSVLPTKTLSPLPRYFSDGDGDRDGYEHFSDGLNDVREKILLSTEKTLNHVIPEDLYPVISDISSIILALDDGGDISTVLKSGGGVNLLERSPDGAAFVKLLGEISSRPFLALEAFQWRISQCNDGSHPIKAEEYVKAITLAGRVGKIKLAKNLFDAATSAGLKKTSTYNAMMTVYMHNEMSKQVLSVLDDLKRDDTCEPTIVTYNILLSLFGRTLLVKPMETIVSVIKQSKLCPNIKTYNTLIAGNLEKMERTYELVKDHVNAQSPPILLMSMLCAYCKSTHHPNRVNKIEEILMHIPKEAYRAWLNVMLIKLYAEEGLMEKMDGMIFEAMNRKTVIITKRTLNLIITNYFHSDDVDRLNKFIKMAELEGWKLYRSSYHCKMVMSGRHHRFREMHDVLKEMDAFNIAPCKKTYGIMYAIFTDYDRKTEADTVYGLLWKRGFQLYRSG</sequence>
<evidence type="ECO:0000313" key="3">
    <source>
        <dbReference type="EMBL" id="KMZ72424.1"/>
    </source>
</evidence>
<proteinExistence type="inferred from homology"/>
<dbReference type="InterPro" id="IPR002885">
    <property type="entry name" value="PPR_rpt"/>
</dbReference>
<dbReference type="PANTHER" id="PTHR47874">
    <property type="entry name" value="EXPRESSED PROTEIN"/>
    <property type="match status" value="1"/>
</dbReference>
<name>A0A0K9PTY6_ZOSMR</name>